<dbReference type="RefSeq" id="WP_072987216.1">
    <property type="nucleotide sequence ID" value="NZ_FQZB01000009.1"/>
</dbReference>
<name>A0A1M6KJX4_9CLOT</name>
<keyword evidence="2 5" id="KW-0540">Nuclease</keyword>
<evidence type="ECO:0000256" key="4">
    <source>
        <dbReference type="ARBA" id="ARBA00022839"/>
    </source>
</evidence>
<dbReference type="GO" id="GO:0009318">
    <property type="term" value="C:exodeoxyribonuclease VII complex"/>
    <property type="evidence" value="ECO:0007669"/>
    <property type="project" value="UniProtKB-UniRule"/>
</dbReference>
<dbReference type="InterPro" id="IPR003753">
    <property type="entry name" value="Exonuc_VII_L"/>
</dbReference>
<feature type="domain" description="OB-fold nucleic acid binding" evidence="8">
    <location>
        <begin position="6"/>
        <end position="100"/>
    </location>
</feature>
<comment type="subunit">
    <text evidence="5">Heterooligomer composed of large and small subunits.</text>
</comment>
<dbReference type="EC" id="3.1.11.6" evidence="5"/>
<dbReference type="Pfam" id="PF13742">
    <property type="entry name" value="tRNA_anti_2"/>
    <property type="match status" value="1"/>
</dbReference>
<evidence type="ECO:0000256" key="3">
    <source>
        <dbReference type="ARBA" id="ARBA00022801"/>
    </source>
</evidence>
<evidence type="ECO:0000256" key="2">
    <source>
        <dbReference type="ARBA" id="ARBA00022722"/>
    </source>
</evidence>
<evidence type="ECO:0000259" key="7">
    <source>
        <dbReference type="Pfam" id="PF02601"/>
    </source>
</evidence>
<gene>
    <name evidence="5" type="primary">xseA</name>
    <name evidence="9" type="ORF">SAMN02745163_02219</name>
</gene>
<accession>A0A1M6KJX4</accession>
<evidence type="ECO:0000256" key="1">
    <source>
        <dbReference type="ARBA" id="ARBA00022490"/>
    </source>
</evidence>
<dbReference type="Pfam" id="PF02601">
    <property type="entry name" value="Exonuc_VII_L"/>
    <property type="match status" value="1"/>
</dbReference>
<dbReference type="GO" id="GO:0008855">
    <property type="term" value="F:exodeoxyribonuclease VII activity"/>
    <property type="evidence" value="ECO:0007669"/>
    <property type="project" value="UniProtKB-UniRule"/>
</dbReference>
<dbReference type="GO" id="GO:0003676">
    <property type="term" value="F:nucleic acid binding"/>
    <property type="evidence" value="ECO:0007669"/>
    <property type="project" value="InterPro"/>
</dbReference>
<evidence type="ECO:0000313" key="10">
    <source>
        <dbReference type="Proteomes" id="UP000184310"/>
    </source>
</evidence>
<keyword evidence="10" id="KW-1185">Reference proteome</keyword>
<sequence>MYIKDLSVTDVNNYLKKVVDNDFILSNLSVKGEISNFKLHTSGHLYFSLKDENSKVNCVMFRSDAFKLDFKMENGMKVIVKARLSLYVKDGSYQLYCKEIKKDGIGDLFVEYEKLKKKLFEGGFFDEEHKKAIPKFPSRVGVITSETGAAIQDIIKVIRRRNNFVDIILYPSLVQGSDAPNNLLKGLKYFNKEKNVDVIIIGRGGGSIEELWAFNSEELAMEIYRSKIPVISAVGHEVDFTICDFISDLRAATPSAAAEIAVPNLKEHKKTLEYYENILRKKMDSIVNEEKHKLNISNKILMLNSPTKVIAHEYEKIMKINEILDKSIIGKIEISKERIQNLNALLKAYNPTNILEKGYSIVQGKNGVIKSVDEVNIEDSLNVKLRDGNLTVVVKKKS</sequence>
<dbReference type="EMBL" id="FQZB01000009">
    <property type="protein sequence ID" value="SHJ59268.1"/>
    <property type="molecule type" value="Genomic_DNA"/>
</dbReference>
<dbReference type="InterPro" id="IPR020579">
    <property type="entry name" value="Exonuc_VII_lsu_C"/>
</dbReference>
<reference evidence="9 10" key="1">
    <citation type="submission" date="2016-11" db="EMBL/GenBank/DDBJ databases">
        <authorList>
            <person name="Jaros S."/>
            <person name="Januszkiewicz K."/>
            <person name="Wedrychowicz H."/>
        </authorList>
    </citation>
    <scope>NUCLEOTIDE SEQUENCE [LARGE SCALE GENOMIC DNA]</scope>
    <source>
        <strain evidence="9 10">DSM 21758</strain>
    </source>
</reference>
<keyword evidence="1 5" id="KW-0963">Cytoplasm</keyword>
<dbReference type="HAMAP" id="MF_00378">
    <property type="entry name" value="Exonuc_7_L"/>
    <property type="match status" value="1"/>
</dbReference>
<comment type="catalytic activity">
    <reaction evidence="5 6">
        <text>Exonucleolytic cleavage in either 5'- to 3'- or 3'- to 5'-direction to yield nucleoside 5'-phosphates.</text>
        <dbReference type="EC" id="3.1.11.6"/>
    </reaction>
</comment>
<feature type="domain" description="Exonuclease VII large subunit C-terminal" evidence="7">
    <location>
        <begin position="125"/>
        <end position="328"/>
    </location>
</feature>
<dbReference type="PANTHER" id="PTHR30008">
    <property type="entry name" value="EXODEOXYRIBONUCLEASE 7 LARGE SUBUNIT"/>
    <property type="match status" value="1"/>
</dbReference>
<keyword evidence="4 5" id="KW-0269">Exonuclease</keyword>
<dbReference type="STRING" id="1121302.SAMN02745163_02219"/>
<dbReference type="CDD" id="cd04489">
    <property type="entry name" value="ExoVII_LU_OBF"/>
    <property type="match status" value="1"/>
</dbReference>
<dbReference type="GO" id="GO:0005737">
    <property type="term" value="C:cytoplasm"/>
    <property type="evidence" value="ECO:0007669"/>
    <property type="project" value="UniProtKB-SubCell"/>
</dbReference>
<dbReference type="InterPro" id="IPR025824">
    <property type="entry name" value="OB-fold_nuc-bd_dom"/>
</dbReference>
<protein>
    <recommendedName>
        <fullName evidence="5">Exodeoxyribonuclease 7 large subunit</fullName>
        <ecNumber evidence="5">3.1.11.6</ecNumber>
    </recommendedName>
    <alternativeName>
        <fullName evidence="5">Exodeoxyribonuclease VII large subunit</fullName>
        <shortName evidence="5">Exonuclease VII large subunit</shortName>
    </alternativeName>
</protein>
<evidence type="ECO:0000256" key="6">
    <source>
        <dbReference type="RuleBase" id="RU004355"/>
    </source>
</evidence>
<comment type="subcellular location">
    <subcellularLocation>
        <location evidence="5 6">Cytoplasm</location>
    </subcellularLocation>
</comment>
<evidence type="ECO:0000259" key="8">
    <source>
        <dbReference type="Pfam" id="PF13742"/>
    </source>
</evidence>
<dbReference type="AlphaFoldDB" id="A0A1M6KJX4"/>
<organism evidence="9 10">
    <name type="scientific">Clostridium cavendishii DSM 21758</name>
    <dbReference type="NCBI Taxonomy" id="1121302"/>
    <lineage>
        <taxon>Bacteria</taxon>
        <taxon>Bacillati</taxon>
        <taxon>Bacillota</taxon>
        <taxon>Clostridia</taxon>
        <taxon>Eubacteriales</taxon>
        <taxon>Clostridiaceae</taxon>
        <taxon>Clostridium</taxon>
    </lineage>
</organism>
<dbReference type="Proteomes" id="UP000184310">
    <property type="component" value="Unassembled WGS sequence"/>
</dbReference>
<keyword evidence="3 5" id="KW-0378">Hydrolase</keyword>
<comment type="similarity">
    <text evidence="5 6">Belongs to the XseA family.</text>
</comment>
<dbReference type="PANTHER" id="PTHR30008:SF0">
    <property type="entry name" value="EXODEOXYRIBONUCLEASE 7 LARGE SUBUNIT"/>
    <property type="match status" value="1"/>
</dbReference>
<comment type="function">
    <text evidence="5">Bidirectionally degrades single-stranded DNA into large acid-insoluble oligonucleotides, which are then degraded further into small acid-soluble oligonucleotides.</text>
</comment>
<proteinExistence type="inferred from homology"/>
<dbReference type="OrthoDB" id="9802795at2"/>
<evidence type="ECO:0000313" key="9">
    <source>
        <dbReference type="EMBL" id="SHJ59268.1"/>
    </source>
</evidence>
<dbReference type="GO" id="GO:0006308">
    <property type="term" value="P:DNA catabolic process"/>
    <property type="evidence" value="ECO:0007669"/>
    <property type="project" value="UniProtKB-UniRule"/>
</dbReference>
<evidence type="ECO:0000256" key="5">
    <source>
        <dbReference type="HAMAP-Rule" id="MF_00378"/>
    </source>
</evidence>
<dbReference type="NCBIfam" id="TIGR00237">
    <property type="entry name" value="xseA"/>
    <property type="match status" value="1"/>
</dbReference>